<feature type="region of interest" description="Disordered" evidence="1">
    <location>
        <begin position="91"/>
        <end position="112"/>
    </location>
</feature>
<evidence type="ECO:0000256" key="1">
    <source>
        <dbReference type="SAM" id="MobiDB-lite"/>
    </source>
</evidence>
<comment type="caution">
    <text evidence="2">The sequence shown here is derived from an EMBL/GenBank/DDBJ whole genome shotgun (WGS) entry which is preliminary data.</text>
</comment>
<proteinExistence type="predicted"/>
<dbReference type="RefSeq" id="WP_120554006.1">
    <property type="nucleotide sequence ID" value="NZ_RAWK01000015.1"/>
</dbReference>
<keyword evidence="3" id="KW-1185">Reference proteome</keyword>
<reference evidence="3" key="1">
    <citation type="submission" date="2018-09" db="EMBL/GenBank/DDBJ databases">
        <authorList>
            <person name="Livingstone P.G."/>
            <person name="Whitworth D.E."/>
        </authorList>
    </citation>
    <scope>NUCLEOTIDE SEQUENCE [LARGE SCALE GENOMIC DNA]</scope>
    <source>
        <strain evidence="3">AB050A</strain>
    </source>
</reference>
<sequence>METGEREVLLILAPEGAEEALTRLREHVRIEHVLRPRVALAKAPGGVDLPALQRLPGVAVAAGLPLPDAVWPGLTPTEQLFIQGWLQRQAPKTRTGEGLPWDAPGFKPPDKP</sequence>
<evidence type="ECO:0000313" key="2">
    <source>
        <dbReference type="EMBL" id="RKH73417.1"/>
    </source>
</evidence>
<evidence type="ECO:0000313" key="3">
    <source>
        <dbReference type="Proteomes" id="UP000267003"/>
    </source>
</evidence>
<dbReference type="OrthoDB" id="3213642at2"/>
<name>A0A3A8QXX6_9BACT</name>
<dbReference type="AlphaFoldDB" id="A0A3A8QXX6"/>
<organism evidence="2 3">
    <name type="scientific">Corallococcus aberystwythensis</name>
    <dbReference type="NCBI Taxonomy" id="2316722"/>
    <lineage>
        <taxon>Bacteria</taxon>
        <taxon>Pseudomonadati</taxon>
        <taxon>Myxococcota</taxon>
        <taxon>Myxococcia</taxon>
        <taxon>Myxococcales</taxon>
        <taxon>Cystobacterineae</taxon>
        <taxon>Myxococcaceae</taxon>
        <taxon>Corallococcus</taxon>
    </lineage>
</organism>
<gene>
    <name evidence="2" type="ORF">D7W81_04190</name>
</gene>
<dbReference type="Proteomes" id="UP000267003">
    <property type="component" value="Unassembled WGS sequence"/>
</dbReference>
<protein>
    <submittedName>
        <fullName evidence="2">Uncharacterized protein</fullName>
    </submittedName>
</protein>
<dbReference type="EMBL" id="RAWK01000015">
    <property type="protein sequence ID" value="RKH73417.1"/>
    <property type="molecule type" value="Genomic_DNA"/>
</dbReference>
<accession>A0A3A8QXX6</accession>